<evidence type="ECO:0000256" key="3">
    <source>
        <dbReference type="ARBA" id="ARBA00022741"/>
    </source>
</evidence>
<proteinExistence type="inferred from homology"/>
<sequence>MNNRNLAIKIENISKCYRIGLKETIQDNFFNTIVNFIKNPLKNYRVYRSLYKFDDVNPDQDTNPPDVIWAVKNVSFEVKEGEIIGIIGSNGAGKSTLLKILSKITYPTSGQVTIRGRISSLLEVGTGFHPELTGRENVYLNGTILGMRKKEIDRKFDEIVDFSGVEKFIDTPVKRYSSGMKVRLAFAVAAHLEPEILIIDEVLAVGDARFQQKCLDKMKEVGQHGRTVLFVSHNMPAVTRLCSRSILLEGGKVREDGPTHEVITSYMNSDKCTKAERRWPNVMEAPGDEVVRLCGVRVRTHDGLVSDVADISQPVRIEIEYEILQPGYVLRLYYHVFNEEGIEAFLPLENDLAWRQKPRPIGRYVSTSVIPGNLLSEGRYFIGPTIGTENPWVKRLKVNDVVAFHVIDSMDGNGARGDSVGHIPGVVRPLLKWETQFSPKEAHAEKTEV</sequence>
<dbReference type="InterPro" id="IPR015860">
    <property type="entry name" value="ABC_transpr_TagH-like"/>
</dbReference>
<feature type="domain" description="ABC transporter" evidence="5">
    <location>
        <begin position="51"/>
        <end position="275"/>
    </location>
</feature>
<keyword evidence="4 6" id="KW-0067">ATP-binding</keyword>
<dbReference type="Gene3D" id="3.40.50.300">
    <property type="entry name" value="P-loop containing nucleotide triphosphate hydrolases"/>
    <property type="match status" value="1"/>
</dbReference>
<dbReference type="Pfam" id="PF00005">
    <property type="entry name" value="ABC_tran"/>
    <property type="match status" value="1"/>
</dbReference>
<evidence type="ECO:0000313" key="7">
    <source>
        <dbReference type="Proteomes" id="UP001302494"/>
    </source>
</evidence>
<name>A0AA96GFP3_9BACT</name>
<dbReference type="PROSITE" id="PS00211">
    <property type="entry name" value="ABC_TRANSPORTER_1"/>
    <property type="match status" value="1"/>
</dbReference>
<dbReference type="CDD" id="cd03220">
    <property type="entry name" value="ABC_KpsT_Wzt"/>
    <property type="match status" value="1"/>
</dbReference>
<dbReference type="InterPro" id="IPR003439">
    <property type="entry name" value="ABC_transporter-like_ATP-bd"/>
</dbReference>
<dbReference type="GO" id="GO:0005524">
    <property type="term" value="F:ATP binding"/>
    <property type="evidence" value="ECO:0007669"/>
    <property type="project" value="UniProtKB-KW"/>
</dbReference>
<dbReference type="InterPro" id="IPR003593">
    <property type="entry name" value="AAA+_ATPase"/>
</dbReference>
<dbReference type="GO" id="GO:0016020">
    <property type="term" value="C:membrane"/>
    <property type="evidence" value="ECO:0007669"/>
    <property type="project" value="InterPro"/>
</dbReference>
<dbReference type="GO" id="GO:0140359">
    <property type="term" value="F:ABC-type transporter activity"/>
    <property type="evidence" value="ECO:0007669"/>
    <property type="project" value="InterPro"/>
</dbReference>
<dbReference type="InterPro" id="IPR029439">
    <property type="entry name" value="Wzt_C"/>
</dbReference>
<dbReference type="PROSITE" id="PS50893">
    <property type="entry name" value="ABC_TRANSPORTER_2"/>
    <property type="match status" value="1"/>
</dbReference>
<dbReference type="PANTHER" id="PTHR46743">
    <property type="entry name" value="TEICHOIC ACIDS EXPORT ATP-BINDING PROTEIN TAGH"/>
    <property type="match status" value="1"/>
</dbReference>
<evidence type="ECO:0000256" key="1">
    <source>
        <dbReference type="ARBA" id="ARBA00005417"/>
    </source>
</evidence>
<evidence type="ECO:0000259" key="5">
    <source>
        <dbReference type="PROSITE" id="PS50893"/>
    </source>
</evidence>
<accession>A0AA96GFP3</accession>
<dbReference type="Proteomes" id="UP001302494">
    <property type="component" value="Chromosome"/>
</dbReference>
<comment type="similarity">
    <text evidence="1">Belongs to the ABC transporter superfamily.</text>
</comment>
<dbReference type="InterPro" id="IPR017871">
    <property type="entry name" value="ABC_transporter-like_CS"/>
</dbReference>
<protein>
    <submittedName>
        <fullName evidence="6">ABC transporter ATP-binding protein</fullName>
    </submittedName>
</protein>
<evidence type="ECO:0000313" key="6">
    <source>
        <dbReference type="EMBL" id="WNM60292.1"/>
    </source>
</evidence>
<dbReference type="InterPro" id="IPR050683">
    <property type="entry name" value="Bact_Polysacc_Export_ATP-bd"/>
</dbReference>
<evidence type="ECO:0000256" key="4">
    <source>
        <dbReference type="ARBA" id="ARBA00022840"/>
    </source>
</evidence>
<keyword evidence="7" id="KW-1185">Reference proteome</keyword>
<dbReference type="SUPFAM" id="SSF52540">
    <property type="entry name" value="P-loop containing nucleoside triphosphate hydrolases"/>
    <property type="match status" value="1"/>
</dbReference>
<keyword evidence="2" id="KW-0813">Transport</keyword>
<dbReference type="SMART" id="SM00382">
    <property type="entry name" value="AAA"/>
    <property type="match status" value="1"/>
</dbReference>
<dbReference type="GO" id="GO:0016887">
    <property type="term" value="F:ATP hydrolysis activity"/>
    <property type="evidence" value="ECO:0007669"/>
    <property type="project" value="InterPro"/>
</dbReference>
<reference evidence="6 7" key="1">
    <citation type="submission" date="2023-01" db="EMBL/GenBank/DDBJ databases">
        <title>Cultivation and genomic characterization of new, ubiquitous marine nitrite-oxidizing bacteria from the Nitrospirales.</title>
        <authorList>
            <person name="Mueller A.J."/>
            <person name="Daebeler A."/>
            <person name="Herbold C.W."/>
            <person name="Kirkegaard R.H."/>
            <person name="Daims H."/>
        </authorList>
    </citation>
    <scope>NUCLEOTIDE SEQUENCE [LARGE SCALE GENOMIC DNA]</scope>
    <source>
        <strain evidence="6 7">DK</strain>
    </source>
</reference>
<evidence type="ECO:0000256" key="2">
    <source>
        <dbReference type="ARBA" id="ARBA00022448"/>
    </source>
</evidence>
<dbReference type="AlphaFoldDB" id="A0AA96GFP3"/>
<organism evidence="6 7">
    <name type="scientific">Candidatus Nitrospira neomarina</name>
    <dbReference type="NCBI Taxonomy" id="3020899"/>
    <lineage>
        <taxon>Bacteria</taxon>
        <taxon>Pseudomonadati</taxon>
        <taxon>Nitrospirota</taxon>
        <taxon>Nitrospiria</taxon>
        <taxon>Nitrospirales</taxon>
        <taxon>Nitrospiraceae</taxon>
        <taxon>Nitrospira</taxon>
    </lineage>
</organism>
<dbReference type="EMBL" id="CP116968">
    <property type="protein sequence ID" value="WNM60292.1"/>
    <property type="molecule type" value="Genomic_DNA"/>
</dbReference>
<dbReference type="PANTHER" id="PTHR46743:SF2">
    <property type="entry name" value="TEICHOIC ACIDS EXPORT ATP-BINDING PROTEIN TAGH"/>
    <property type="match status" value="1"/>
</dbReference>
<dbReference type="KEGG" id="nneo:PQG83_11010"/>
<gene>
    <name evidence="6" type="ORF">PQG83_11010</name>
</gene>
<dbReference type="InterPro" id="IPR027417">
    <property type="entry name" value="P-loop_NTPase"/>
</dbReference>
<dbReference type="RefSeq" id="WP_312740834.1">
    <property type="nucleotide sequence ID" value="NZ_CP116968.1"/>
</dbReference>
<keyword evidence="3" id="KW-0547">Nucleotide-binding</keyword>
<dbReference type="CDD" id="cd10147">
    <property type="entry name" value="Wzt_C-like"/>
    <property type="match status" value="1"/>
</dbReference>